<organism evidence="7">
    <name type="scientific">marine sediment metagenome</name>
    <dbReference type="NCBI Taxonomy" id="412755"/>
    <lineage>
        <taxon>unclassified sequences</taxon>
        <taxon>metagenomes</taxon>
        <taxon>ecological metagenomes</taxon>
    </lineage>
</organism>
<evidence type="ECO:0000256" key="2">
    <source>
        <dbReference type="ARBA" id="ARBA00022722"/>
    </source>
</evidence>
<evidence type="ECO:0000256" key="1">
    <source>
        <dbReference type="ARBA" id="ARBA00022649"/>
    </source>
</evidence>
<gene>
    <name evidence="7" type="ORF">S01H1_13521</name>
</gene>
<keyword evidence="6" id="KW-0346">Stress response</keyword>
<keyword evidence="4" id="KW-0378">Hydrolase</keyword>
<dbReference type="GO" id="GO:0004519">
    <property type="term" value="F:endonuclease activity"/>
    <property type="evidence" value="ECO:0007669"/>
    <property type="project" value="UniProtKB-KW"/>
</dbReference>
<evidence type="ECO:0000256" key="6">
    <source>
        <dbReference type="ARBA" id="ARBA00023016"/>
    </source>
</evidence>
<evidence type="ECO:0000256" key="5">
    <source>
        <dbReference type="ARBA" id="ARBA00022884"/>
    </source>
</evidence>
<evidence type="ECO:0000256" key="4">
    <source>
        <dbReference type="ARBA" id="ARBA00022801"/>
    </source>
</evidence>
<sequence>MVKLPRLSGHELVKILAQFGFKKIRQKGSHVMLIKDTRQGKIGCVVPLHDEL</sequence>
<reference evidence="7" key="1">
    <citation type="journal article" date="2014" name="Front. Microbiol.">
        <title>High frequency of phylogenetically diverse reductive dehalogenase-homologous genes in deep subseafloor sedimentary metagenomes.</title>
        <authorList>
            <person name="Kawai M."/>
            <person name="Futagami T."/>
            <person name="Toyoda A."/>
            <person name="Takaki Y."/>
            <person name="Nishi S."/>
            <person name="Hori S."/>
            <person name="Arai W."/>
            <person name="Tsubouchi T."/>
            <person name="Morono Y."/>
            <person name="Uchiyama I."/>
            <person name="Ito T."/>
            <person name="Fujiyama A."/>
            <person name="Inagaki F."/>
            <person name="Takami H."/>
        </authorList>
    </citation>
    <scope>NUCLEOTIDE SEQUENCE</scope>
    <source>
        <strain evidence="7">Expedition CK06-06</strain>
    </source>
</reference>
<dbReference type="InterPro" id="IPR038570">
    <property type="entry name" value="HicA_sf"/>
</dbReference>
<proteinExistence type="predicted"/>
<dbReference type="InterPro" id="IPR012933">
    <property type="entry name" value="HicA_mRNA_interferase"/>
</dbReference>
<dbReference type="AlphaFoldDB" id="X0SN18"/>
<dbReference type="SUPFAM" id="SSF54786">
    <property type="entry name" value="YcfA/nrd intein domain"/>
    <property type="match status" value="1"/>
</dbReference>
<dbReference type="GO" id="GO:0003729">
    <property type="term" value="F:mRNA binding"/>
    <property type="evidence" value="ECO:0007669"/>
    <property type="project" value="InterPro"/>
</dbReference>
<name>X0SN18_9ZZZZ</name>
<dbReference type="Pfam" id="PF07927">
    <property type="entry name" value="HicA_toxin"/>
    <property type="match status" value="1"/>
</dbReference>
<keyword evidence="3" id="KW-0255">Endonuclease</keyword>
<keyword evidence="5" id="KW-0694">RNA-binding</keyword>
<accession>X0SN18</accession>
<dbReference type="Gene3D" id="3.30.920.30">
    <property type="entry name" value="Hypothetical protein"/>
    <property type="match status" value="1"/>
</dbReference>
<protein>
    <recommendedName>
        <fullName evidence="8">Addiction module toxin, HicA family</fullName>
    </recommendedName>
</protein>
<comment type="caution">
    <text evidence="7">The sequence shown here is derived from an EMBL/GenBank/DDBJ whole genome shotgun (WGS) entry which is preliminary data.</text>
</comment>
<evidence type="ECO:0000313" key="7">
    <source>
        <dbReference type="EMBL" id="GAF76516.1"/>
    </source>
</evidence>
<evidence type="ECO:0000256" key="3">
    <source>
        <dbReference type="ARBA" id="ARBA00022759"/>
    </source>
</evidence>
<dbReference type="EMBL" id="BARS01006979">
    <property type="protein sequence ID" value="GAF76516.1"/>
    <property type="molecule type" value="Genomic_DNA"/>
</dbReference>
<evidence type="ECO:0008006" key="8">
    <source>
        <dbReference type="Google" id="ProtNLM"/>
    </source>
</evidence>
<dbReference type="GO" id="GO:0016787">
    <property type="term" value="F:hydrolase activity"/>
    <property type="evidence" value="ECO:0007669"/>
    <property type="project" value="UniProtKB-KW"/>
</dbReference>
<keyword evidence="2" id="KW-0540">Nuclease</keyword>
<keyword evidence="1" id="KW-1277">Toxin-antitoxin system</keyword>